<evidence type="ECO:0000313" key="2">
    <source>
        <dbReference type="EMBL" id="KAJ2896489.1"/>
    </source>
</evidence>
<protein>
    <submittedName>
        <fullName evidence="2">Tannase</fullName>
    </submittedName>
</protein>
<feature type="compositionally biased region" description="Polar residues" evidence="1">
    <location>
        <begin position="1"/>
        <end position="11"/>
    </location>
</feature>
<evidence type="ECO:0000313" key="3">
    <source>
        <dbReference type="Proteomes" id="UP001201980"/>
    </source>
</evidence>
<dbReference type="EMBL" id="JAKWBI020000329">
    <property type="protein sequence ID" value="KAJ2896489.1"/>
    <property type="molecule type" value="Genomic_DNA"/>
</dbReference>
<evidence type="ECO:0000256" key="1">
    <source>
        <dbReference type="SAM" id="MobiDB-lite"/>
    </source>
</evidence>
<proteinExistence type="predicted"/>
<reference evidence="2" key="1">
    <citation type="submission" date="2022-07" db="EMBL/GenBank/DDBJ databases">
        <title>Draft genome sequence of Zalerion maritima ATCC 34329, a (micro)plastics degrading marine fungus.</title>
        <authorList>
            <person name="Paco A."/>
            <person name="Goncalves M.F.M."/>
            <person name="Rocha-Santos T.A.P."/>
            <person name="Alves A."/>
        </authorList>
    </citation>
    <scope>NUCLEOTIDE SEQUENCE</scope>
    <source>
        <strain evidence="2">ATCC 34329</strain>
    </source>
</reference>
<dbReference type="Proteomes" id="UP001201980">
    <property type="component" value="Unassembled WGS sequence"/>
</dbReference>
<keyword evidence="3" id="KW-1185">Reference proteome</keyword>
<feature type="compositionally biased region" description="Polar residues" evidence="1">
    <location>
        <begin position="18"/>
        <end position="32"/>
    </location>
</feature>
<organism evidence="2 3">
    <name type="scientific">Zalerion maritima</name>
    <dbReference type="NCBI Taxonomy" id="339359"/>
    <lineage>
        <taxon>Eukaryota</taxon>
        <taxon>Fungi</taxon>
        <taxon>Dikarya</taxon>
        <taxon>Ascomycota</taxon>
        <taxon>Pezizomycotina</taxon>
        <taxon>Sordariomycetes</taxon>
        <taxon>Lulworthiomycetidae</taxon>
        <taxon>Lulworthiales</taxon>
        <taxon>Lulworthiaceae</taxon>
        <taxon>Zalerion</taxon>
    </lineage>
</organism>
<accession>A0AAD5WQB8</accession>
<name>A0AAD5WQB8_9PEZI</name>
<comment type="caution">
    <text evidence="2">The sequence shown here is derived from an EMBL/GenBank/DDBJ whole genome shotgun (WGS) entry which is preliminary data.</text>
</comment>
<gene>
    <name evidence="2" type="ORF">MKZ38_005477</name>
</gene>
<feature type="region of interest" description="Disordered" evidence="1">
    <location>
        <begin position="1"/>
        <end position="34"/>
    </location>
</feature>
<sequence length="232" mass="24929">MASSAERNANTHPPPLLSPTTQYSSSTVSNTGLDPKSLRLTISARRATRPSPDFAPCDDAWPRLFFFTCLIPGPASHSTHRVSRARSEGVEYAIHETAEELVDSRVHMTPRALLVVVNYYRDGWAAVGSSVLGIGIGIGGEQTSEAGERIGTAIYLLWLSTVVLLSNTLSGLRHSSNVLVHHGVPPLPPPVGFSSSPVGWCWSALVVLNPADEMDGYLEVHGLHTGGERQEV</sequence>
<dbReference type="AlphaFoldDB" id="A0AAD5WQB8"/>